<dbReference type="GO" id="GO:0071949">
    <property type="term" value="F:FAD binding"/>
    <property type="evidence" value="ECO:0007669"/>
    <property type="project" value="InterPro"/>
</dbReference>
<protein>
    <submittedName>
        <fullName evidence="9">Ubiquinone biosynthesis protein UbiH</fullName>
    </submittedName>
</protein>
<dbReference type="UniPathway" id="UPA00232"/>
<evidence type="ECO:0000259" key="8">
    <source>
        <dbReference type="Pfam" id="PF01494"/>
    </source>
</evidence>
<dbReference type="FunFam" id="3.50.50.60:FF:000021">
    <property type="entry name" value="Ubiquinone biosynthesis monooxygenase COQ6"/>
    <property type="match status" value="1"/>
</dbReference>
<sequence length="411" mass="43626">MASDHDRPPGATDVRDAEVDVCIVGAGPVGATLACRLAAGGVRVAVIDRAALPPMEHPDFDGRAYAIAAGSRRLLEAAGVWERLPRPSCPIEGIRVSDGRPGQPASPLFLHFDQPAPGEPFGWMTEARSLRVALNDTLHASALVRLQAPDEARVVRGPAHATIVTSSGTTLRARLVVAAEGRESRLRAEAGIPVTRFAYRQTGIVSAVAHERPHGNIALEHFLPGGPFAQLPMSGGEAGEHLSAIVWTEREAPATRLASLDDAAFGRELQRRLGHHLGAVRPVGRRWTYRLGALHAHRYVAGRLALIGDAAHGIHPIAGQGLNLGFRDVVALSALVIEAVAAGRDPGEAALLARYQAQRRPANLAMLAATDVLDRLFSTDNPALRLARGLGIGAVHRLPRLKRAFVAQAMA</sequence>
<dbReference type="InterPro" id="IPR036188">
    <property type="entry name" value="FAD/NAD-bd_sf"/>
</dbReference>
<evidence type="ECO:0000256" key="7">
    <source>
        <dbReference type="ARBA" id="ARBA00023033"/>
    </source>
</evidence>
<proteinExistence type="inferred from homology"/>
<evidence type="ECO:0000256" key="1">
    <source>
        <dbReference type="ARBA" id="ARBA00001974"/>
    </source>
</evidence>
<dbReference type="OrthoDB" id="9796623at2"/>
<dbReference type="PRINTS" id="PR00420">
    <property type="entry name" value="RNGMNOXGNASE"/>
</dbReference>
<dbReference type="InterPro" id="IPR002938">
    <property type="entry name" value="FAD-bd"/>
</dbReference>
<dbReference type="NCBIfam" id="TIGR01988">
    <property type="entry name" value="Ubi-OHases"/>
    <property type="match status" value="1"/>
</dbReference>
<evidence type="ECO:0000313" key="9">
    <source>
        <dbReference type="EMBL" id="TLU73281.1"/>
    </source>
</evidence>
<dbReference type="SUPFAM" id="SSF51905">
    <property type="entry name" value="FAD/NAD(P)-binding domain"/>
    <property type="match status" value="1"/>
</dbReference>
<comment type="cofactor">
    <cofactor evidence="1">
        <name>FAD</name>
        <dbReference type="ChEBI" id="CHEBI:57692"/>
    </cofactor>
</comment>
<name>A0A5R9JCD7_9PROT</name>
<dbReference type="GO" id="GO:0006744">
    <property type="term" value="P:ubiquinone biosynthetic process"/>
    <property type="evidence" value="ECO:0007669"/>
    <property type="project" value="UniProtKB-UniPathway"/>
</dbReference>
<comment type="pathway">
    <text evidence="2">Cofactor biosynthesis; ubiquinone biosynthesis.</text>
</comment>
<accession>A0A5R9JCD7</accession>
<dbReference type="EMBL" id="VCDI01000002">
    <property type="protein sequence ID" value="TLU73281.1"/>
    <property type="molecule type" value="Genomic_DNA"/>
</dbReference>
<reference evidence="9 10" key="1">
    <citation type="submission" date="2019-05" db="EMBL/GenBank/DDBJ databases">
        <authorList>
            <person name="Pankratov T."/>
            <person name="Grouzdev D."/>
        </authorList>
    </citation>
    <scope>NUCLEOTIDE SEQUENCE [LARGE SCALE GENOMIC DNA]</scope>
    <source>
        <strain evidence="9 10">KEBCLARHB70R</strain>
    </source>
</reference>
<evidence type="ECO:0000256" key="4">
    <source>
        <dbReference type="ARBA" id="ARBA00022630"/>
    </source>
</evidence>
<keyword evidence="6" id="KW-0560">Oxidoreductase</keyword>
<evidence type="ECO:0000256" key="3">
    <source>
        <dbReference type="ARBA" id="ARBA00005349"/>
    </source>
</evidence>
<keyword evidence="4" id="KW-0285">Flavoprotein</keyword>
<dbReference type="GO" id="GO:0016705">
    <property type="term" value="F:oxidoreductase activity, acting on paired donors, with incorporation or reduction of molecular oxygen"/>
    <property type="evidence" value="ECO:0007669"/>
    <property type="project" value="InterPro"/>
</dbReference>
<dbReference type="Proteomes" id="UP000305654">
    <property type="component" value="Unassembled WGS sequence"/>
</dbReference>
<comment type="similarity">
    <text evidence="3">Belongs to the UbiH/COQ6 family.</text>
</comment>
<organism evidence="9 10">
    <name type="scientific">Lichenicoccus roseus</name>
    <dbReference type="NCBI Taxonomy" id="2683649"/>
    <lineage>
        <taxon>Bacteria</taxon>
        <taxon>Pseudomonadati</taxon>
        <taxon>Pseudomonadota</taxon>
        <taxon>Alphaproteobacteria</taxon>
        <taxon>Acetobacterales</taxon>
        <taxon>Acetobacteraceae</taxon>
        <taxon>Lichenicoccus</taxon>
    </lineage>
</organism>
<keyword evidence="9" id="KW-0830">Ubiquinone</keyword>
<dbReference type="AlphaFoldDB" id="A0A5R9JCD7"/>
<dbReference type="Gene3D" id="3.50.50.60">
    <property type="entry name" value="FAD/NAD(P)-binding domain"/>
    <property type="match status" value="2"/>
</dbReference>
<dbReference type="GO" id="GO:0110142">
    <property type="term" value="C:ubiquinone biosynthesis complex"/>
    <property type="evidence" value="ECO:0007669"/>
    <property type="project" value="UniProtKB-ARBA"/>
</dbReference>
<evidence type="ECO:0000256" key="5">
    <source>
        <dbReference type="ARBA" id="ARBA00022827"/>
    </source>
</evidence>
<comment type="caution">
    <text evidence="9">The sequence shown here is derived from an EMBL/GenBank/DDBJ whole genome shotgun (WGS) entry which is preliminary data.</text>
</comment>
<gene>
    <name evidence="9" type="ORF">FE263_07690</name>
</gene>
<dbReference type="PANTHER" id="PTHR43876">
    <property type="entry name" value="UBIQUINONE BIOSYNTHESIS MONOOXYGENASE COQ6, MITOCHONDRIAL"/>
    <property type="match status" value="1"/>
</dbReference>
<dbReference type="RefSeq" id="WP_138325362.1">
    <property type="nucleotide sequence ID" value="NZ_VCDI01000002.1"/>
</dbReference>
<keyword evidence="10" id="KW-1185">Reference proteome</keyword>
<dbReference type="GO" id="GO:0004497">
    <property type="term" value="F:monooxygenase activity"/>
    <property type="evidence" value="ECO:0007669"/>
    <property type="project" value="UniProtKB-KW"/>
</dbReference>
<dbReference type="Pfam" id="PF01494">
    <property type="entry name" value="FAD_binding_3"/>
    <property type="match status" value="1"/>
</dbReference>
<keyword evidence="5" id="KW-0274">FAD</keyword>
<feature type="domain" description="FAD-binding" evidence="8">
    <location>
        <begin position="18"/>
        <end position="367"/>
    </location>
</feature>
<dbReference type="PANTHER" id="PTHR43876:SF7">
    <property type="entry name" value="UBIQUINONE BIOSYNTHESIS MONOOXYGENASE COQ6, MITOCHONDRIAL"/>
    <property type="match status" value="1"/>
</dbReference>
<evidence type="ECO:0000256" key="2">
    <source>
        <dbReference type="ARBA" id="ARBA00004749"/>
    </source>
</evidence>
<dbReference type="InterPro" id="IPR018168">
    <property type="entry name" value="Ubi_Hdrlase_CS"/>
</dbReference>
<dbReference type="InterPro" id="IPR051205">
    <property type="entry name" value="UbiH/COQ6_monooxygenase"/>
</dbReference>
<dbReference type="PROSITE" id="PS01304">
    <property type="entry name" value="UBIH"/>
    <property type="match status" value="1"/>
</dbReference>
<evidence type="ECO:0000313" key="10">
    <source>
        <dbReference type="Proteomes" id="UP000305654"/>
    </source>
</evidence>
<evidence type="ECO:0000256" key="6">
    <source>
        <dbReference type="ARBA" id="ARBA00023002"/>
    </source>
</evidence>
<dbReference type="PROSITE" id="PS51257">
    <property type="entry name" value="PROKAR_LIPOPROTEIN"/>
    <property type="match status" value="1"/>
</dbReference>
<keyword evidence="7" id="KW-0503">Monooxygenase</keyword>
<dbReference type="InterPro" id="IPR010971">
    <property type="entry name" value="UbiH/COQ6"/>
</dbReference>